<dbReference type="Proteomes" id="UP000199519">
    <property type="component" value="Unassembled WGS sequence"/>
</dbReference>
<evidence type="ECO:0000313" key="3">
    <source>
        <dbReference type="EMBL" id="SDF06268.1"/>
    </source>
</evidence>
<dbReference type="STRING" id="54121.SAMN04515653_101127"/>
<dbReference type="EMBL" id="FNEH01000003">
    <property type="protein sequence ID" value="SDI21967.1"/>
    <property type="molecule type" value="Genomic_DNA"/>
</dbReference>
<evidence type="ECO:0000313" key="7">
    <source>
        <dbReference type="EMBL" id="TDX44508.1"/>
    </source>
</evidence>
<evidence type="ECO:0000313" key="4">
    <source>
        <dbReference type="EMBL" id="SDI21967.1"/>
    </source>
</evidence>
<evidence type="ECO:0008006" key="15">
    <source>
        <dbReference type="Google" id="ProtNLM"/>
    </source>
</evidence>
<dbReference type="Proteomes" id="UP000198945">
    <property type="component" value="Unassembled WGS sequence"/>
</dbReference>
<evidence type="ECO:0000313" key="6">
    <source>
        <dbReference type="EMBL" id="TDS35438.1"/>
    </source>
</evidence>
<organism evidence="2 14">
    <name type="scientific">Halanaerobium congolense</name>
    <dbReference type="NCBI Taxonomy" id="54121"/>
    <lineage>
        <taxon>Bacteria</taxon>
        <taxon>Bacillati</taxon>
        <taxon>Bacillota</taxon>
        <taxon>Clostridia</taxon>
        <taxon>Halanaerobiales</taxon>
        <taxon>Halanaerobiaceae</taxon>
        <taxon>Halanaerobium</taxon>
    </lineage>
</organism>
<dbReference type="EMBL" id="FNBJ01000005">
    <property type="protein sequence ID" value="SDF06268.1"/>
    <property type="molecule type" value="Genomic_DNA"/>
</dbReference>
<keyword evidence="10" id="KW-1185">Reference proteome</keyword>
<dbReference type="Proteomes" id="UP000247389">
    <property type="component" value="Unassembled WGS sequence"/>
</dbReference>
<dbReference type="Proteomes" id="UP000198612">
    <property type="component" value="Unassembled WGS sequence"/>
</dbReference>
<name>A0A1G6KWZ9_9FIRM</name>
<reference evidence="1 11" key="3">
    <citation type="submission" date="2018-04" db="EMBL/GenBank/DDBJ databases">
        <title>Subsurface microbial communities from deep shales in Ohio and West Virginia, USA.</title>
        <authorList>
            <person name="Wrighton K."/>
        </authorList>
    </citation>
    <scope>NUCLEOTIDE SEQUENCE [LARGE SCALE GENOMIC DNA]</scope>
    <source>
        <strain evidence="7 12">DSMZ 11287</strain>
        <strain evidence="1 11">MSL28</strain>
    </source>
</reference>
<dbReference type="EMBL" id="SOAA01000001">
    <property type="protein sequence ID" value="TDS35438.1"/>
    <property type="molecule type" value="Genomic_DNA"/>
</dbReference>
<dbReference type="Proteomes" id="UP000324896">
    <property type="component" value="Unassembled WGS sequence"/>
</dbReference>
<gene>
    <name evidence="6" type="ORF">BY453_101157</name>
    <name evidence="7" type="ORF">C7954_1113</name>
    <name evidence="1" type="ORF">C8C78_10534</name>
    <name evidence="2" type="ORF">SAMN04488597_10532</name>
    <name evidence="3" type="ORF">SAMN04488598_105132</name>
    <name evidence="5" type="ORF">SAMN04515652_104163</name>
    <name evidence="4" type="ORF">SAMN04515654_10360</name>
</gene>
<accession>A0A1G6KWZ9</accession>
<reference evidence="6 13" key="4">
    <citation type="submission" date="2019-03" db="EMBL/GenBank/DDBJ databases">
        <title>Deep subsurface shale carbon reservoir microbial communities from Ohio and West Virginia, USA.</title>
        <authorList>
            <person name="Wrighton K."/>
        </authorList>
    </citation>
    <scope>NUCLEOTIDE SEQUENCE [LARGE SCALE GENOMIC DNA]</scope>
    <source>
        <strain evidence="6 13">UTICA-S4D12</strain>
    </source>
</reference>
<sequence>MKKLHHLIDKLILSLIGRSFTILTDTEPIIKRELAYLPDEFTAAFAVEEGAPSIIVKKENNRFKYFGYHYEPNNIDLRLYFKDEEFAYEVLGAKEGIRQAFSEHKIILEGDLEYAVSLIYIFEVVEAYIMSEKFSEKIIGYKFKRNISRLQLIIRALFLYREKGEI</sequence>
<dbReference type="Proteomes" id="UP000295472">
    <property type="component" value="Unassembled WGS sequence"/>
</dbReference>
<dbReference type="Proteomes" id="UP000295758">
    <property type="component" value="Unassembled WGS sequence"/>
</dbReference>
<dbReference type="AlphaFoldDB" id="A0A1G6KWZ9"/>
<dbReference type="EMBL" id="FMYT01000005">
    <property type="protein sequence ID" value="SDC35504.1"/>
    <property type="molecule type" value="Genomic_DNA"/>
</dbReference>
<evidence type="ECO:0000313" key="1">
    <source>
        <dbReference type="EMBL" id="PXV68242.1"/>
    </source>
</evidence>
<reference evidence="8 10" key="2">
    <citation type="submission" date="2016-10" db="EMBL/GenBank/DDBJ databases">
        <authorList>
            <person name="Varghese N."/>
            <person name="Submissions S."/>
        </authorList>
    </citation>
    <scope>NUCLEOTIDE SEQUENCE [LARGE SCALE GENOMIC DNA]</scope>
    <source>
        <strain evidence="2 14">WG10</strain>
        <strain evidence="3 10">WG2</strain>
        <strain evidence="5 8">WG5</strain>
    </source>
</reference>
<reference evidence="4 9" key="1">
    <citation type="submission" date="2016-10" db="EMBL/GenBank/DDBJ databases">
        <authorList>
            <person name="de Groot N.N."/>
        </authorList>
    </citation>
    <scope>NUCLEOTIDE SEQUENCE [LARGE SCALE GENOMIC DNA]</scope>
    <source>
        <strain evidence="4 9">WG7</strain>
    </source>
</reference>
<evidence type="ECO:0000313" key="5">
    <source>
        <dbReference type="EMBL" id="SES73930.1"/>
    </source>
</evidence>
<dbReference type="RefSeq" id="WP_073157000.1">
    <property type="nucleotide sequence ID" value="NZ_FMYT01000005.1"/>
</dbReference>
<protein>
    <recommendedName>
        <fullName evidence="15">SCP-2 sterol transfer family protein</fullName>
    </recommendedName>
</protein>
<evidence type="ECO:0000313" key="9">
    <source>
        <dbReference type="Proteomes" id="UP000198945"/>
    </source>
</evidence>
<dbReference type="EMBL" id="FOHG01000004">
    <property type="protein sequence ID" value="SES73930.1"/>
    <property type="molecule type" value="Genomic_DNA"/>
</dbReference>
<proteinExistence type="predicted"/>
<dbReference type="GeneID" id="57012461"/>
<dbReference type="EMBL" id="SOEF01000011">
    <property type="protein sequence ID" value="TDX44508.1"/>
    <property type="molecule type" value="Genomic_DNA"/>
</dbReference>
<dbReference type="EMBL" id="QICM01000005">
    <property type="protein sequence ID" value="PXV68242.1"/>
    <property type="molecule type" value="Genomic_DNA"/>
</dbReference>
<evidence type="ECO:0000313" key="8">
    <source>
        <dbReference type="Proteomes" id="UP000198612"/>
    </source>
</evidence>
<evidence type="ECO:0000313" key="13">
    <source>
        <dbReference type="Proteomes" id="UP000295758"/>
    </source>
</evidence>
<evidence type="ECO:0000313" key="11">
    <source>
        <dbReference type="Proteomes" id="UP000247389"/>
    </source>
</evidence>
<evidence type="ECO:0000313" key="12">
    <source>
        <dbReference type="Proteomes" id="UP000295472"/>
    </source>
</evidence>
<evidence type="ECO:0000313" key="10">
    <source>
        <dbReference type="Proteomes" id="UP000199519"/>
    </source>
</evidence>
<evidence type="ECO:0000313" key="14">
    <source>
        <dbReference type="Proteomes" id="UP000324896"/>
    </source>
</evidence>
<dbReference type="OrthoDB" id="2111740at2"/>
<evidence type="ECO:0000313" key="2">
    <source>
        <dbReference type="EMBL" id="SDC35504.1"/>
    </source>
</evidence>